<feature type="region of interest" description="Disordered" evidence="1">
    <location>
        <begin position="31"/>
        <end position="64"/>
    </location>
</feature>
<dbReference type="OrthoDB" id="416253at2759"/>
<sequence length="196" mass="21904">MIQTSKIMQALVKKGRVKVEQTHPCRRLFSMHAQPSVDPTSRRSFSRRSFQQPRSRPLPTGYVSNPRRIQSWRAHIKPRSARASLVHPQLNLLAYPKSETIVAQAYSPLGPTNSALLTDDTATAIAKKYRLQTSDELLGYLLGDSRTNCIELHWYRGRREEAHGGGPADARLAVGGKQKRLIMADCGIGSGCEDWP</sequence>
<dbReference type="Gene3D" id="3.20.20.100">
    <property type="entry name" value="NADP-dependent oxidoreductase domain"/>
    <property type="match status" value="1"/>
</dbReference>
<dbReference type="STRING" id="436010.A0A166LQA0"/>
<reference evidence="2 3" key="1">
    <citation type="journal article" date="2016" name="Mol. Biol. Evol.">
        <title>Comparative Genomics of Early-Diverging Mushroom-Forming Fungi Provides Insights into the Origins of Lignocellulose Decay Capabilities.</title>
        <authorList>
            <person name="Nagy L.G."/>
            <person name="Riley R."/>
            <person name="Tritt A."/>
            <person name="Adam C."/>
            <person name="Daum C."/>
            <person name="Floudas D."/>
            <person name="Sun H."/>
            <person name="Yadav J.S."/>
            <person name="Pangilinan J."/>
            <person name="Larsson K.H."/>
            <person name="Matsuura K."/>
            <person name="Barry K."/>
            <person name="Labutti K."/>
            <person name="Kuo R."/>
            <person name="Ohm R.A."/>
            <person name="Bhattacharya S.S."/>
            <person name="Shirouzu T."/>
            <person name="Yoshinaga Y."/>
            <person name="Martin F.M."/>
            <person name="Grigoriev I.V."/>
            <person name="Hibbett D.S."/>
        </authorList>
    </citation>
    <scope>NUCLEOTIDE SEQUENCE [LARGE SCALE GENOMIC DNA]</scope>
    <source>
        <strain evidence="2 3">CBS 109695</strain>
    </source>
</reference>
<dbReference type="InterPro" id="IPR036812">
    <property type="entry name" value="NAD(P)_OxRdtase_dom_sf"/>
</dbReference>
<feature type="compositionally biased region" description="Low complexity" evidence="1">
    <location>
        <begin position="47"/>
        <end position="57"/>
    </location>
</feature>
<dbReference type="SUPFAM" id="SSF51430">
    <property type="entry name" value="NAD(P)-linked oxidoreductase"/>
    <property type="match status" value="1"/>
</dbReference>
<protein>
    <submittedName>
        <fullName evidence="2">Uncharacterized protein</fullName>
    </submittedName>
</protein>
<accession>A0A166LQA0</accession>
<name>A0A166LQA0_9AGAM</name>
<organism evidence="2 3">
    <name type="scientific">Athelia psychrophila</name>
    <dbReference type="NCBI Taxonomy" id="1759441"/>
    <lineage>
        <taxon>Eukaryota</taxon>
        <taxon>Fungi</taxon>
        <taxon>Dikarya</taxon>
        <taxon>Basidiomycota</taxon>
        <taxon>Agaricomycotina</taxon>
        <taxon>Agaricomycetes</taxon>
        <taxon>Agaricomycetidae</taxon>
        <taxon>Atheliales</taxon>
        <taxon>Atheliaceae</taxon>
        <taxon>Athelia</taxon>
    </lineage>
</organism>
<dbReference type="AlphaFoldDB" id="A0A166LQA0"/>
<keyword evidence="3" id="KW-1185">Reference proteome</keyword>
<proteinExistence type="predicted"/>
<evidence type="ECO:0000256" key="1">
    <source>
        <dbReference type="SAM" id="MobiDB-lite"/>
    </source>
</evidence>
<evidence type="ECO:0000313" key="2">
    <source>
        <dbReference type="EMBL" id="KZP23209.1"/>
    </source>
</evidence>
<evidence type="ECO:0000313" key="3">
    <source>
        <dbReference type="Proteomes" id="UP000076532"/>
    </source>
</evidence>
<gene>
    <name evidence="2" type="ORF">FIBSPDRAFT_464064</name>
</gene>
<dbReference type="Proteomes" id="UP000076532">
    <property type="component" value="Unassembled WGS sequence"/>
</dbReference>
<dbReference type="EMBL" id="KV417534">
    <property type="protein sequence ID" value="KZP23209.1"/>
    <property type="molecule type" value="Genomic_DNA"/>
</dbReference>